<dbReference type="PRINTS" id="PR00344">
    <property type="entry name" value="BCTRLSENSOR"/>
</dbReference>
<dbReference type="InterPro" id="IPR011006">
    <property type="entry name" value="CheY-like_superfamily"/>
</dbReference>
<evidence type="ECO:0000259" key="8">
    <source>
        <dbReference type="PROSITE" id="PS50109"/>
    </source>
</evidence>
<dbReference type="PANTHER" id="PTHR43547">
    <property type="entry name" value="TWO-COMPONENT HISTIDINE KINASE"/>
    <property type="match status" value="1"/>
</dbReference>
<evidence type="ECO:0000256" key="6">
    <source>
        <dbReference type="ARBA" id="ARBA00022777"/>
    </source>
</evidence>
<dbReference type="EMBL" id="JACHBX010000005">
    <property type="protein sequence ID" value="MBB6135954.1"/>
    <property type="molecule type" value="Genomic_DNA"/>
</dbReference>
<evidence type="ECO:0000256" key="7">
    <source>
        <dbReference type="PROSITE-ProRule" id="PRU00169"/>
    </source>
</evidence>
<evidence type="ECO:0000256" key="2">
    <source>
        <dbReference type="ARBA" id="ARBA00004429"/>
    </source>
</evidence>
<feature type="domain" description="Response regulatory" evidence="9">
    <location>
        <begin position="12"/>
        <end position="132"/>
    </location>
</feature>
<dbReference type="PROSITE" id="PS50110">
    <property type="entry name" value="RESPONSE_REGULATORY"/>
    <property type="match status" value="2"/>
</dbReference>
<dbReference type="CDD" id="cd00082">
    <property type="entry name" value="HisKA"/>
    <property type="match status" value="1"/>
</dbReference>
<accession>A0A7W9X3R3</accession>
<dbReference type="Pfam" id="PF02518">
    <property type="entry name" value="HATPase_c"/>
    <property type="match status" value="1"/>
</dbReference>
<evidence type="ECO:0000256" key="5">
    <source>
        <dbReference type="ARBA" id="ARBA00022679"/>
    </source>
</evidence>
<evidence type="ECO:0000313" key="10">
    <source>
        <dbReference type="EMBL" id="MBB6135954.1"/>
    </source>
</evidence>
<dbReference type="InterPro" id="IPR036890">
    <property type="entry name" value="HATPase_C_sf"/>
</dbReference>
<dbReference type="Pfam" id="PF00512">
    <property type="entry name" value="HisKA"/>
    <property type="match status" value="1"/>
</dbReference>
<dbReference type="InterPro" id="IPR001789">
    <property type="entry name" value="Sig_transdc_resp-reg_receiver"/>
</dbReference>
<name>A0A7W9X3R3_9BURK</name>
<feature type="domain" description="Response regulatory" evidence="9">
    <location>
        <begin position="437"/>
        <end position="555"/>
    </location>
</feature>
<evidence type="ECO:0000259" key="9">
    <source>
        <dbReference type="PROSITE" id="PS50110"/>
    </source>
</evidence>
<feature type="modified residue" description="4-aspartylphosphate" evidence="7">
    <location>
        <position position="65"/>
    </location>
</feature>
<dbReference type="SUPFAM" id="SSF52172">
    <property type="entry name" value="CheY-like"/>
    <property type="match status" value="2"/>
</dbReference>
<dbReference type="SUPFAM" id="SSF47384">
    <property type="entry name" value="Homodimeric domain of signal transducing histidine kinase"/>
    <property type="match status" value="1"/>
</dbReference>
<dbReference type="AlphaFoldDB" id="A0A7W9X3R3"/>
<dbReference type="GO" id="GO:0000155">
    <property type="term" value="F:phosphorelay sensor kinase activity"/>
    <property type="evidence" value="ECO:0007669"/>
    <property type="project" value="InterPro"/>
</dbReference>
<dbReference type="RefSeq" id="WP_183556803.1">
    <property type="nucleotide sequence ID" value="NZ_JACHBX010000005.1"/>
</dbReference>
<dbReference type="InterPro" id="IPR005467">
    <property type="entry name" value="His_kinase_dom"/>
</dbReference>
<sequence length="558" mass="60472">MPVTCDTDRPWRILLVDDNALDRADAKAALLGGHDRRYQFVEATSANEAMHLCASSAPFDCMLLDFFLPDGDAHDVLARLPCDADKIPHLPVVILTGVAGTESRASLRHGAQDFVGKAWLGRESLTWAVENAIERRKIAREVMAERHLMDNQRQYLFEAERTARLESERVALLKDEFLATLSHELRTPLAVIVGWAGVLQRAQDNPATVKRGVDAIARNAGLQAKLINDLLDMNRIVTGKLILDLQRVDLGVLLDSAAEFLRPLAIEKGVEIRIDTHDGAPLELDGDPVRLQQIFANLLGNALKFTPGGGAITLTARRRDDAQVAVTVHDNGEGIDASFLPQLFTRFSQENSKAARVHGGLGIGLSIVKQLTELHGGTVSGDSAGVGQGATFTVMLPLRAIEQVGGDAAGTVAQAGAEAEAESEADQLMLIDLRGVSVLLVDDNEDILELSRRVLEERGAAVVTVNSVVAALAQLSAVRPQVLVSDISMPKLNGYDLIRTVRNDMRLDEYMLPAVAMSAFARPLDQQRALQAGYQAYVIKPLQPHLLIRAVARLAGLV</sequence>
<feature type="domain" description="Histidine kinase" evidence="8">
    <location>
        <begin position="180"/>
        <end position="400"/>
    </location>
</feature>
<dbReference type="InterPro" id="IPR003661">
    <property type="entry name" value="HisK_dim/P_dom"/>
</dbReference>
<comment type="subcellular location">
    <subcellularLocation>
        <location evidence="2">Cell inner membrane</location>
        <topology evidence="2">Multi-pass membrane protein</topology>
    </subcellularLocation>
</comment>
<dbReference type="SMART" id="SM00387">
    <property type="entry name" value="HATPase_c"/>
    <property type="match status" value="1"/>
</dbReference>
<evidence type="ECO:0000256" key="4">
    <source>
        <dbReference type="ARBA" id="ARBA00022553"/>
    </source>
</evidence>
<dbReference type="Gene3D" id="1.10.287.130">
    <property type="match status" value="1"/>
</dbReference>
<dbReference type="Gene3D" id="3.30.565.10">
    <property type="entry name" value="Histidine kinase-like ATPase, C-terminal domain"/>
    <property type="match status" value="1"/>
</dbReference>
<dbReference type="SUPFAM" id="SSF55874">
    <property type="entry name" value="ATPase domain of HSP90 chaperone/DNA topoisomerase II/histidine kinase"/>
    <property type="match status" value="1"/>
</dbReference>
<dbReference type="InterPro" id="IPR036097">
    <property type="entry name" value="HisK_dim/P_sf"/>
</dbReference>
<organism evidence="10 11">
    <name type="scientific">Massilia aurea</name>
    <dbReference type="NCBI Taxonomy" id="373040"/>
    <lineage>
        <taxon>Bacteria</taxon>
        <taxon>Pseudomonadati</taxon>
        <taxon>Pseudomonadota</taxon>
        <taxon>Betaproteobacteria</taxon>
        <taxon>Burkholderiales</taxon>
        <taxon>Oxalobacteraceae</taxon>
        <taxon>Telluria group</taxon>
        <taxon>Massilia</taxon>
    </lineage>
</organism>
<comment type="catalytic activity">
    <reaction evidence="1">
        <text>ATP + protein L-histidine = ADP + protein N-phospho-L-histidine.</text>
        <dbReference type="EC" id="2.7.13.3"/>
    </reaction>
</comment>
<dbReference type="Gene3D" id="3.40.50.2300">
    <property type="match status" value="2"/>
</dbReference>
<dbReference type="Pfam" id="PF00072">
    <property type="entry name" value="Response_reg"/>
    <property type="match status" value="2"/>
</dbReference>
<dbReference type="InterPro" id="IPR003594">
    <property type="entry name" value="HATPase_dom"/>
</dbReference>
<dbReference type="GO" id="GO:0005886">
    <property type="term" value="C:plasma membrane"/>
    <property type="evidence" value="ECO:0007669"/>
    <property type="project" value="UniProtKB-SubCell"/>
</dbReference>
<reference evidence="10 11" key="1">
    <citation type="submission" date="2020-08" db="EMBL/GenBank/DDBJ databases">
        <title>The Agave Microbiome: Exploring the role of microbial communities in plant adaptations to desert environments.</title>
        <authorList>
            <person name="Partida-Martinez L.P."/>
        </authorList>
    </citation>
    <scope>NUCLEOTIDE SEQUENCE [LARGE SCALE GENOMIC DNA]</scope>
    <source>
        <strain evidence="10 11">AT3.2</strain>
    </source>
</reference>
<protein>
    <recommendedName>
        <fullName evidence="3">histidine kinase</fullName>
        <ecNumber evidence="3">2.7.13.3</ecNumber>
    </recommendedName>
</protein>
<dbReference type="FunFam" id="3.30.565.10:FF:000006">
    <property type="entry name" value="Sensor histidine kinase WalK"/>
    <property type="match status" value="1"/>
</dbReference>
<evidence type="ECO:0000256" key="1">
    <source>
        <dbReference type="ARBA" id="ARBA00000085"/>
    </source>
</evidence>
<dbReference type="SMART" id="SM00448">
    <property type="entry name" value="REC"/>
    <property type="match status" value="2"/>
</dbReference>
<dbReference type="SMART" id="SM00388">
    <property type="entry name" value="HisKA"/>
    <property type="match status" value="1"/>
</dbReference>
<dbReference type="CDD" id="cd00156">
    <property type="entry name" value="REC"/>
    <property type="match status" value="1"/>
</dbReference>
<gene>
    <name evidence="10" type="ORF">HD842_004131</name>
</gene>
<evidence type="ECO:0000256" key="3">
    <source>
        <dbReference type="ARBA" id="ARBA00012438"/>
    </source>
</evidence>
<dbReference type="Proteomes" id="UP000540787">
    <property type="component" value="Unassembled WGS sequence"/>
</dbReference>
<dbReference type="InterPro" id="IPR004358">
    <property type="entry name" value="Sig_transdc_His_kin-like_C"/>
</dbReference>
<keyword evidence="6 10" id="KW-0418">Kinase</keyword>
<keyword evidence="11" id="KW-1185">Reference proteome</keyword>
<keyword evidence="4 7" id="KW-0597">Phosphoprotein</keyword>
<dbReference type="EC" id="2.7.13.3" evidence="3"/>
<feature type="modified residue" description="4-aspartylphosphate" evidence="7">
    <location>
        <position position="486"/>
    </location>
</feature>
<comment type="caution">
    <text evidence="10">The sequence shown here is derived from an EMBL/GenBank/DDBJ whole genome shotgun (WGS) entry which is preliminary data.</text>
</comment>
<evidence type="ECO:0000313" key="11">
    <source>
        <dbReference type="Proteomes" id="UP000540787"/>
    </source>
</evidence>
<dbReference type="PROSITE" id="PS50109">
    <property type="entry name" value="HIS_KIN"/>
    <property type="match status" value="1"/>
</dbReference>
<proteinExistence type="predicted"/>
<dbReference type="PANTHER" id="PTHR43547:SF2">
    <property type="entry name" value="HYBRID SIGNAL TRANSDUCTION HISTIDINE KINASE C"/>
    <property type="match status" value="1"/>
</dbReference>
<keyword evidence="5" id="KW-0808">Transferase</keyword>